<sequence>MSSEWMPIPLTLAKDVRLDELAFRLRVNRCWVLGVLIDLWTTAYHQAADGVFPVFRPETLDAIYGIHGLCRELASMGWLEIDGDSLRLPRFREQFGAEGKRRAMEARRKANNRTRSELPAPRNPRTNPAA</sequence>
<reference evidence="2" key="1">
    <citation type="submission" date="2019-04" db="EMBL/GenBank/DDBJ databases">
        <authorList>
            <consortium name="Science for Life Laboratories"/>
        </authorList>
    </citation>
    <scope>NUCLEOTIDE SEQUENCE</scope>
    <source>
        <strain evidence="2">MBLW1</strain>
    </source>
</reference>
<evidence type="ECO:0000313" key="3">
    <source>
        <dbReference type="Proteomes" id="UP000464378"/>
    </source>
</evidence>
<feature type="compositionally biased region" description="Low complexity" evidence="1">
    <location>
        <begin position="119"/>
        <end position="130"/>
    </location>
</feature>
<dbReference type="InParanoid" id="A0A6C2YN06"/>
<evidence type="ECO:0000313" key="2">
    <source>
        <dbReference type="EMBL" id="VIP02988.1"/>
    </source>
</evidence>
<accession>A0A6C2YN06</accession>
<evidence type="ECO:0000256" key="1">
    <source>
        <dbReference type="SAM" id="MobiDB-lite"/>
    </source>
</evidence>
<feature type="compositionally biased region" description="Basic and acidic residues" evidence="1">
    <location>
        <begin position="99"/>
        <end position="108"/>
    </location>
</feature>
<dbReference type="AlphaFoldDB" id="A0A6C2YN06"/>
<protein>
    <submittedName>
        <fullName evidence="2">Uncharacterized protein</fullName>
    </submittedName>
</protein>
<dbReference type="RefSeq" id="WP_162658105.1">
    <property type="nucleotide sequence ID" value="NZ_LR593887.1"/>
</dbReference>
<dbReference type="EMBL" id="LR593887">
    <property type="protein sequence ID" value="VTS03052.1"/>
    <property type="molecule type" value="Genomic_DNA"/>
</dbReference>
<name>A0A6C2YN06_9BACT</name>
<organism evidence="2">
    <name type="scientific">Tuwongella immobilis</name>
    <dbReference type="NCBI Taxonomy" id="692036"/>
    <lineage>
        <taxon>Bacteria</taxon>
        <taxon>Pseudomonadati</taxon>
        <taxon>Planctomycetota</taxon>
        <taxon>Planctomycetia</taxon>
        <taxon>Gemmatales</taxon>
        <taxon>Gemmataceae</taxon>
        <taxon>Tuwongella</taxon>
    </lineage>
</organism>
<dbReference type="KEGG" id="tim:GMBLW1_09720"/>
<keyword evidence="3" id="KW-1185">Reference proteome</keyword>
<gene>
    <name evidence="2" type="ORF">GMBLW1_09720</name>
</gene>
<proteinExistence type="predicted"/>
<dbReference type="Proteomes" id="UP000464378">
    <property type="component" value="Chromosome"/>
</dbReference>
<dbReference type="EMBL" id="LR586016">
    <property type="protein sequence ID" value="VIP02988.1"/>
    <property type="molecule type" value="Genomic_DNA"/>
</dbReference>
<feature type="region of interest" description="Disordered" evidence="1">
    <location>
        <begin position="99"/>
        <end position="130"/>
    </location>
</feature>